<dbReference type="AlphaFoldDB" id="E1Y9K5"/>
<protein>
    <submittedName>
        <fullName evidence="1">Uncharacterized protein</fullName>
    </submittedName>
</protein>
<sequence length="80" mass="9049">MIIPTKHTNFSESLLGFGGYILTRLESPVSVDDLWKQYQIDYKNEMYFAKHGFDNLLLAIVFLYSIGAVNEQNGAITKCG</sequence>
<gene>
    <name evidence="1" type="ORF">N47_A12780</name>
</gene>
<reference evidence="1" key="1">
    <citation type="journal article" date="2011" name="Environ. Microbiol.">
        <title>Genomic insights into the metabolic potential of the polycyclic aromatic hydrocarbon degrading sulfate-reducing Deltaproteobacterium N47.</title>
        <authorList>
            <person name="Bergmann F."/>
            <person name="Selesi D."/>
            <person name="Weinmaier T."/>
            <person name="Tischler P."/>
            <person name="Rattei T."/>
            <person name="Meckenstock R.U."/>
        </authorList>
    </citation>
    <scope>NUCLEOTIDE SEQUENCE</scope>
</reference>
<name>E1Y9K5_9BACT</name>
<dbReference type="InterPro" id="IPR046897">
    <property type="entry name" value="ABC-3C_MC6"/>
</dbReference>
<proteinExistence type="predicted"/>
<evidence type="ECO:0000313" key="1">
    <source>
        <dbReference type="EMBL" id="CBX27249.1"/>
    </source>
</evidence>
<dbReference type="EMBL" id="FR695864">
    <property type="protein sequence ID" value="CBX27249.1"/>
    <property type="molecule type" value="Genomic_DNA"/>
</dbReference>
<accession>E1Y9K5</accession>
<dbReference type="Pfam" id="PF20293">
    <property type="entry name" value="MC6"/>
    <property type="match status" value="1"/>
</dbReference>
<organism evidence="1">
    <name type="scientific">uncultured Desulfobacterium sp</name>
    <dbReference type="NCBI Taxonomy" id="201089"/>
    <lineage>
        <taxon>Bacteria</taxon>
        <taxon>Pseudomonadati</taxon>
        <taxon>Thermodesulfobacteriota</taxon>
        <taxon>Desulfobacteria</taxon>
        <taxon>Desulfobacterales</taxon>
        <taxon>Desulfobacteriaceae</taxon>
        <taxon>Desulfobacterium</taxon>
        <taxon>environmental samples</taxon>
    </lineage>
</organism>